<evidence type="ECO:0000256" key="1">
    <source>
        <dbReference type="SAM" id="SignalP"/>
    </source>
</evidence>
<dbReference type="PANTHER" id="PTHR33546:SF1">
    <property type="entry name" value="LARGE, MULTIFUNCTIONAL SECRETED PROTEIN"/>
    <property type="match status" value="1"/>
</dbReference>
<dbReference type="InterPro" id="IPR055557">
    <property type="entry name" value="DUF7133"/>
</dbReference>
<feature type="domain" description="DUF7133" evidence="2">
    <location>
        <begin position="48"/>
        <end position="431"/>
    </location>
</feature>
<evidence type="ECO:0000259" key="2">
    <source>
        <dbReference type="Pfam" id="PF23500"/>
    </source>
</evidence>
<keyword evidence="4" id="KW-1185">Reference proteome</keyword>
<dbReference type="InterPro" id="IPR013428">
    <property type="entry name" value="Membrane-bound_put_N"/>
</dbReference>
<organism evidence="3 4">
    <name type="scientific">Rhabdobacter roseus</name>
    <dbReference type="NCBI Taxonomy" id="1655419"/>
    <lineage>
        <taxon>Bacteria</taxon>
        <taxon>Pseudomonadati</taxon>
        <taxon>Bacteroidota</taxon>
        <taxon>Cytophagia</taxon>
        <taxon>Cytophagales</taxon>
        <taxon>Cytophagaceae</taxon>
        <taxon>Rhabdobacter</taxon>
    </lineage>
</organism>
<dbReference type="Gene3D" id="1.25.10.10">
    <property type="entry name" value="Leucine-rich Repeat Variant"/>
    <property type="match status" value="1"/>
</dbReference>
<dbReference type="AlphaFoldDB" id="A0A840TXC2"/>
<dbReference type="SUPFAM" id="SSF48371">
    <property type="entry name" value="ARM repeat"/>
    <property type="match status" value="2"/>
</dbReference>
<dbReference type="Gene3D" id="2.120.10.30">
    <property type="entry name" value="TolB, C-terminal domain"/>
    <property type="match status" value="1"/>
</dbReference>
<keyword evidence="1" id="KW-0732">Signal</keyword>
<dbReference type="Pfam" id="PF23500">
    <property type="entry name" value="DUF7133"/>
    <property type="match status" value="1"/>
</dbReference>
<dbReference type="RefSeq" id="WP_184174248.1">
    <property type="nucleotide sequence ID" value="NZ_JACHGF010000003.1"/>
</dbReference>
<proteinExistence type="predicted"/>
<reference evidence="3 4" key="1">
    <citation type="submission" date="2020-08" db="EMBL/GenBank/DDBJ databases">
        <title>Genomic Encyclopedia of Type Strains, Phase IV (KMG-IV): sequencing the most valuable type-strain genomes for metagenomic binning, comparative biology and taxonomic classification.</title>
        <authorList>
            <person name="Goeker M."/>
        </authorList>
    </citation>
    <scope>NUCLEOTIDE SEQUENCE [LARGE SCALE GENOMIC DNA]</scope>
    <source>
        <strain evidence="3 4">DSM 105074</strain>
    </source>
</reference>
<gene>
    <name evidence="3" type="ORF">HNQ92_002442</name>
</gene>
<evidence type="ECO:0000313" key="3">
    <source>
        <dbReference type="EMBL" id="MBB5284299.1"/>
    </source>
</evidence>
<sequence length="874" mass="98208">MKFFPCSLFLAVALLWVVSPVFSQPTFSKQAFGSAPHDSLTEQEKRFPENALTGLTVAAGLEASLFASEPLLANPINIDVDHRGRVWVLEAYNYRPSLNGTQKSPLGDRILILEDTNGDGKADKTTTFYQGPELNAPLGIWVMGNQALVSQSPYVWLFTDDNGDGKADRKEIVFRGVGGEQHDHGIHAFVFGPDGKFYFSYGSKGKQLLDGRGRRLLDKYERPIDFRKYRNGLVFRCEPDFTHVEILGENFRNGFEVAVDSYGSVWQSDRDEEGNEGVRINYVMEGGNFGYMDEMTGASWRIYRTNLEEEIGRRHWHQNDPGVVPNLLQTGNGAPMGMAIYEGTLLPRTYWGQILHCDAGANALRAYTVENDGAGYKASMTNILEGTSDHWFRPSDVCVAPDGSLIVSDWYDPVASENRAGDFRRGRIYRLAPPGTSYTTPTYDYTTPEGATLALQNPNLSVRYMAWNALVAMGRRAEPELGKLLHSAYADPRLRARALWVLNRIEGISTRHHEACFRAINPNLRITALRTVRQRNSDPIEYIKLLVSDRDPQVRRECALAINHNHTYEAEDVWVSLAKKYNGQDRWYLEALGIGAFDQWERLFPAWLATTQGNPLATAASRDIIWRSRTKQAIPWLATLAGDSAVALNERARYFRAFDFIPRGYEKTLALLDIAKGDSPQQVAAHKMALFHLDPDYVRDSPRGMTALQKLLDENYGTSDYIDLVVRYSPESENQRLLQLAMAKYAEPIGRDAGRQLLKQAGSGFVWEKVNTGPDDGRIALLSSLQLIGSRESLNILSNVVLSDHQSRKVRREAIRFLSGSWEGEDMVLTLLKSGQLEGDIKAAAVEGIRNAFRKEIRTEADRYTEFAEDSSEK</sequence>
<protein>
    <submittedName>
        <fullName evidence="3">Putative membrane-bound dehydrogenase-like protein</fullName>
    </submittedName>
</protein>
<dbReference type="PANTHER" id="PTHR33546">
    <property type="entry name" value="LARGE, MULTIFUNCTIONAL SECRETED PROTEIN-RELATED"/>
    <property type="match status" value="1"/>
</dbReference>
<accession>A0A840TXC2</accession>
<feature type="chain" id="PRO_5032988125" evidence="1">
    <location>
        <begin position="24"/>
        <end position="874"/>
    </location>
</feature>
<dbReference type="InterPro" id="IPR011989">
    <property type="entry name" value="ARM-like"/>
</dbReference>
<dbReference type="InterPro" id="IPR016024">
    <property type="entry name" value="ARM-type_fold"/>
</dbReference>
<feature type="signal peptide" evidence="1">
    <location>
        <begin position="1"/>
        <end position="23"/>
    </location>
</feature>
<name>A0A840TXC2_9BACT</name>
<dbReference type="NCBIfam" id="TIGR02604">
    <property type="entry name" value="Piru_Ver_Nterm"/>
    <property type="match status" value="1"/>
</dbReference>
<dbReference type="InterPro" id="IPR011042">
    <property type="entry name" value="6-blade_b-propeller_TolB-like"/>
</dbReference>
<dbReference type="Proteomes" id="UP000557307">
    <property type="component" value="Unassembled WGS sequence"/>
</dbReference>
<comment type="caution">
    <text evidence="3">The sequence shown here is derived from an EMBL/GenBank/DDBJ whole genome shotgun (WGS) entry which is preliminary data.</text>
</comment>
<dbReference type="EMBL" id="JACHGF010000003">
    <property type="protein sequence ID" value="MBB5284299.1"/>
    <property type="molecule type" value="Genomic_DNA"/>
</dbReference>
<dbReference type="SUPFAM" id="SSF50952">
    <property type="entry name" value="Soluble quinoprotein glucose dehydrogenase"/>
    <property type="match status" value="1"/>
</dbReference>
<dbReference type="InterPro" id="IPR011041">
    <property type="entry name" value="Quinoprot_gluc/sorb_DH_b-prop"/>
</dbReference>
<evidence type="ECO:0000313" key="4">
    <source>
        <dbReference type="Proteomes" id="UP000557307"/>
    </source>
</evidence>